<sequence length="38" mass="4463">MENKKLDKLVYLTPSLIWRGFIDYDNLNILVNKSAHVT</sequence>
<evidence type="ECO:0000313" key="2">
    <source>
        <dbReference type="Proteomes" id="UP000308489"/>
    </source>
</evidence>
<reference evidence="1 2" key="1">
    <citation type="submission" date="2019-05" db="EMBL/GenBank/DDBJ databases">
        <authorList>
            <consortium name="Pathogen Informatics"/>
        </authorList>
    </citation>
    <scope>NUCLEOTIDE SEQUENCE [LARGE SCALE GENOMIC DNA]</scope>
    <source>
        <strain evidence="1 2">NCTC503</strain>
    </source>
</reference>
<accession>A0A4U9RR57</accession>
<dbReference type="Proteomes" id="UP000308489">
    <property type="component" value="Chromosome 1"/>
</dbReference>
<proteinExistence type="predicted"/>
<protein>
    <submittedName>
        <fullName evidence="1">Uncharacterized protein</fullName>
    </submittedName>
</protein>
<dbReference type="KEGG" id="hhw:NCTC503_02377"/>
<dbReference type="EMBL" id="LR590481">
    <property type="protein sequence ID" value="VTQ94745.1"/>
    <property type="molecule type" value="Genomic_DNA"/>
</dbReference>
<keyword evidence="2" id="KW-1185">Reference proteome</keyword>
<organism evidence="1 2">
    <name type="scientific">Hathewaya histolytica</name>
    <name type="common">Clostridium histolyticum</name>
    <dbReference type="NCBI Taxonomy" id="1498"/>
    <lineage>
        <taxon>Bacteria</taxon>
        <taxon>Bacillati</taxon>
        <taxon>Bacillota</taxon>
        <taxon>Clostridia</taxon>
        <taxon>Eubacteriales</taxon>
        <taxon>Clostridiaceae</taxon>
        <taxon>Hathewaya</taxon>
    </lineage>
</organism>
<evidence type="ECO:0000313" key="1">
    <source>
        <dbReference type="EMBL" id="VTQ94745.1"/>
    </source>
</evidence>
<gene>
    <name evidence="1" type="ORF">NCTC503_02377</name>
</gene>
<dbReference type="AlphaFoldDB" id="A0A4U9RR57"/>
<name>A0A4U9RR57_HATHI</name>